<dbReference type="GeneID" id="54473483"/>
<dbReference type="RefSeq" id="XP_033594686.1">
    <property type="nucleotide sequence ID" value="XM_033732481.1"/>
</dbReference>
<dbReference type="EMBL" id="MU001631">
    <property type="protein sequence ID" value="KAF2488117.1"/>
    <property type="molecule type" value="Genomic_DNA"/>
</dbReference>
<feature type="compositionally biased region" description="Acidic residues" evidence="1">
    <location>
        <begin position="68"/>
        <end position="78"/>
    </location>
</feature>
<evidence type="ECO:0000256" key="1">
    <source>
        <dbReference type="SAM" id="MobiDB-lite"/>
    </source>
</evidence>
<keyword evidence="3" id="KW-1185">Reference proteome</keyword>
<dbReference type="InterPro" id="IPR021858">
    <property type="entry name" value="Fun_TF"/>
</dbReference>
<evidence type="ECO:0008006" key="4">
    <source>
        <dbReference type="Google" id="ProtNLM"/>
    </source>
</evidence>
<dbReference type="AlphaFoldDB" id="A0A6A6Q9N4"/>
<name>A0A6A6Q9N4_9PEZI</name>
<proteinExistence type="predicted"/>
<dbReference type="PANTHER" id="PTHR38111:SF2">
    <property type="entry name" value="FINGER DOMAIN PROTEIN, PUTATIVE (AFU_ORTHOLOGUE AFUA_1G01560)-RELATED"/>
    <property type="match status" value="1"/>
</dbReference>
<feature type="region of interest" description="Disordered" evidence="1">
    <location>
        <begin position="49"/>
        <end position="80"/>
    </location>
</feature>
<sequence length="547" mass="60916">MSARSSISVRSADLMEWQEDRKITILPGRRALPFDPTGKLFYEGSSGIGSVSEADSGEDITSGSVFTAEDDDDDDDDAQGLSRSLILAPGSAYAAAHRLSLAIDPSATEQIQMLSDFLDLHFSVPKAKASLLDRQSHLLALPDIDTSSNQMLSDALRAICLGHIGEHHHDDRLVQQSQIYYGNVLRGLAQLVPRQDTKIPPADIVTCILLLCVYADYTPMPHLQSNAWKVHYWGAHEFLKAKGPSILSVCSPWDVAVYRNIKVPTFFIGIANRRAIIWTEPEWLDFSDTSIQVMRTKVNRSRSMFDRVVKRLPQLLEHSDVLLSKKGQQSADTAERLLHDLLSYLSTLQQLLQSDSAFAEFKSWKDSVETSQPGQFNDEVEEHVVLVTNHTFQRFHRFPTPMSCTGFTLSLLEYWLFGLIVECTILRILHFLPSAEAHLHPATGAQILRHAQDSADHLCKSVYSLSQVPSQGMAGFLDTCMALVENFYSEIGASAELGWVLAIRCATALRVERMRKSQPRTLCRMGDLADEIGASGRFRMRDLGPGG</sequence>
<dbReference type="Pfam" id="PF11951">
    <property type="entry name" value="Fungal_trans_2"/>
    <property type="match status" value="1"/>
</dbReference>
<organism evidence="2 3">
    <name type="scientific">Neohortaea acidophila</name>
    <dbReference type="NCBI Taxonomy" id="245834"/>
    <lineage>
        <taxon>Eukaryota</taxon>
        <taxon>Fungi</taxon>
        <taxon>Dikarya</taxon>
        <taxon>Ascomycota</taxon>
        <taxon>Pezizomycotina</taxon>
        <taxon>Dothideomycetes</taxon>
        <taxon>Dothideomycetidae</taxon>
        <taxon>Mycosphaerellales</taxon>
        <taxon>Teratosphaeriaceae</taxon>
        <taxon>Neohortaea</taxon>
    </lineage>
</organism>
<reference evidence="2" key="1">
    <citation type="journal article" date="2020" name="Stud. Mycol.">
        <title>101 Dothideomycetes genomes: a test case for predicting lifestyles and emergence of pathogens.</title>
        <authorList>
            <person name="Haridas S."/>
            <person name="Albert R."/>
            <person name="Binder M."/>
            <person name="Bloem J."/>
            <person name="Labutti K."/>
            <person name="Salamov A."/>
            <person name="Andreopoulos B."/>
            <person name="Baker S."/>
            <person name="Barry K."/>
            <person name="Bills G."/>
            <person name="Bluhm B."/>
            <person name="Cannon C."/>
            <person name="Castanera R."/>
            <person name="Culley D."/>
            <person name="Daum C."/>
            <person name="Ezra D."/>
            <person name="Gonzalez J."/>
            <person name="Henrissat B."/>
            <person name="Kuo A."/>
            <person name="Liang C."/>
            <person name="Lipzen A."/>
            <person name="Lutzoni F."/>
            <person name="Magnuson J."/>
            <person name="Mondo S."/>
            <person name="Nolan M."/>
            <person name="Ohm R."/>
            <person name="Pangilinan J."/>
            <person name="Park H.-J."/>
            <person name="Ramirez L."/>
            <person name="Alfaro M."/>
            <person name="Sun H."/>
            <person name="Tritt A."/>
            <person name="Yoshinaga Y."/>
            <person name="Zwiers L.-H."/>
            <person name="Turgeon B."/>
            <person name="Goodwin S."/>
            <person name="Spatafora J."/>
            <person name="Crous P."/>
            <person name="Grigoriev I."/>
        </authorList>
    </citation>
    <scope>NUCLEOTIDE SEQUENCE</scope>
    <source>
        <strain evidence="2">CBS 113389</strain>
    </source>
</reference>
<gene>
    <name evidence="2" type="ORF">BDY17DRAFT_290268</name>
</gene>
<accession>A0A6A6Q9N4</accession>
<dbReference type="OrthoDB" id="3632729at2759"/>
<evidence type="ECO:0000313" key="2">
    <source>
        <dbReference type="EMBL" id="KAF2488117.1"/>
    </source>
</evidence>
<dbReference type="PANTHER" id="PTHR38111">
    <property type="entry name" value="ZN(2)-C6 FUNGAL-TYPE DOMAIN-CONTAINING PROTEIN-RELATED"/>
    <property type="match status" value="1"/>
</dbReference>
<dbReference type="Proteomes" id="UP000799767">
    <property type="component" value="Unassembled WGS sequence"/>
</dbReference>
<evidence type="ECO:0000313" key="3">
    <source>
        <dbReference type="Proteomes" id="UP000799767"/>
    </source>
</evidence>
<protein>
    <recommendedName>
        <fullName evidence="4">Fungal-specific transcription factor domain-containing protein</fullName>
    </recommendedName>
</protein>
<dbReference type="InterPro" id="IPR053178">
    <property type="entry name" value="Osmoadaptation_assoc"/>
</dbReference>